<dbReference type="GO" id="GO:0046872">
    <property type="term" value="F:metal ion binding"/>
    <property type="evidence" value="ECO:0007669"/>
    <property type="project" value="UniProtKB-KW"/>
</dbReference>
<reference evidence="9" key="1">
    <citation type="journal article" date="2008" name="ISME J.">
        <title>Hindsight in the relative abundance, metabolic potential and genome dynamics of uncultivated marine archaea from comparative metagenomic analyses of bathypelagic plankton of different oceanic regions.</title>
        <authorList>
            <person name="Martin-Cuadrado A.B."/>
            <person name="Rodriguez-Valera F."/>
            <person name="Moreira D."/>
            <person name="Alba J.C."/>
            <person name="Ivars-Martinez E."/>
            <person name="Henn M.R."/>
            <person name="Talla E."/>
            <person name="Lopez-Garcia P."/>
        </authorList>
    </citation>
    <scope>NUCLEOTIDE SEQUENCE</scope>
</reference>
<proteinExistence type="predicted"/>
<dbReference type="AlphaFoldDB" id="B3V6B6"/>
<evidence type="ECO:0000256" key="1">
    <source>
        <dbReference type="ARBA" id="ARBA00022485"/>
    </source>
</evidence>
<dbReference type="SFLD" id="SFLDG01389">
    <property type="entry name" value="menaquinone_synthsis_involved"/>
    <property type="match status" value="1"/>
</dbReference>
<feature type="binding site" evidence="6">
    <location>
        <position position="78"/>
    </location>
    <ligand>
        <name>[4Fe-4S] cluster</name>
        <dbReference type="ChEBI" id="CHEBI:49883"/>
        <note>4Fe-4S-S-AdoMet</note>
    </ligand>
</feature>
<dbReference type="PIRSF" id="PIRSF004762">
    <property type="entry name" value="CHP00423"/>
    <property type="match status" value="1"/>
</dbReference>
<dbReference type="SUPFAM" id="SSF102114">
    <property type="entry name" value="Radical SAM enzymes"/>
    <property type="match status" value="1"/>
</dbReference>
<evidence type="ECO:0000313" key="9">
    <source>
        <dbReference type="EMBL" id="ACF09840.1"/>
    </source>
</evidence>
<dbReference type="InterPro" id="IPR013785">
    <property type="entry name" value="Aldolase_TIM"/>
</dbReference>
<dbReference type="Pfam" id="PF04055">
    <property type="entry name" value="Radical_SAM"/>
    <property type="match status" value="1"/>
</dbReference>
<reference evidence="9" key="2">
    <citation type="submission" date="2008-08" db="EMBL/GenBank/DDBJ databases">
        <authorList>
            <person name="Martin-Cuadrado A.-B."/>
            <person name="Rodriguez-Valera F."/>
            <person name="Moreira D."/>
            <person name="Alba J.-C."/>
            <person name="Ivars-Martinez E."/>
            <person name="Henn M.R."/>
            <person name="Talla E."/>
            <person name="Lopez-Garcia P."/>
        </authorList>
    </citation>
    <scope>NUCLEOTIDE SEQUENCE</scope>
</reference>
<dbReference type="Gene3D" id="3.20.20.70">
    <property type="entry name" value="Aldolase class I"/>
    <property type="match status" value="1"/>
</dbReference>
<dbReference type="InterPro" id="IPR020050">
    <property type="entry name" value="FO_synthase_su2"/>
</dbReference>
<dbReference type="InterPro" id="IPR045567">
    <property type="entry name" value="CofH/MnqC-like_C"/>
</dbReference>
<feature type="binding site" evidence="6">
    <location>
        <position position="71"/>
    </location>
    <ligand>
        <name>[4Fe-4S] cluster</name>
        <dbReference type="ChEBI" id="CHEBI:49883"/>
        <note>4Fe-4S-S-AdoMet</note>
    </ligand>
</feature>
<dbReference type="PANTHER" id="PTHR43076:SF14">
    <property type="entry name" value="RADICAL SAM DOMAIN PROTEIN"/>
    <property type="match status" value="1"/>
</dbReference>
<feature type="binding site" evidence="7">
    <location>
        <position position="183"/>
    </location>
    <ligand>
        <name>S-adenosyl-L-methionine</name>
        <dbReference type="ChEBI" id="CHEBI:59789"/>
    </ligand>
</feature>
<keyword evidence="5 6" id="KW-0411">Iron-sulfur</keyword>
<keyword evidence="3" id="KW-0479">Metal-binding</keyword>
<dbReference type="PANTHER" id="PTHR43076">
    <property type="entry name" value="FO SYNTHASE (COFH)"/>
    <property type="match status" value="1"/>
</dbReference>
<dbReference type="Pfam" id="PF19288">
    <property type="entry name" value="CofH_C"/>
    <property type="match status" value="1"/>
</dbReference>
<dbReference type="CDD" id="cd01335">
    <property type="entry name" value="Radical_SAM"/>
    <property type="match status" value="1"/>
</dbReference>
<organism evidence="9">
    <name type="scientific">uncultured marine crenarchaeote AD1000-207-H3</name>
    <dbReference type="NCBI Taxonomy" id="526637"/>
    <lineage>
        <taxon>Archaea</taxon>
        <taxon>Nitrososphaerota</taxon>
        <taxon>Nitrososphaeria</taxon>
        <taxon>Nitrosopumilales</taxon>
        <taxon>environmental samples</taxon>
    </lineage>
</organism>
<keyword evidence="2 6" id="KW-0949">S-adenosyl-L-methionine</keyword>
<accession>B3V6B6</accession>
<name>B3V6B6_9ARCH</name>
<sequence length="368" mass="41258">MQNMLEKLIGESKVLERAIAGEDLGKQDGIELMKYDNLYMIGAVADAVRQKLVGNKVTFTASSYLNYTNVCAASCQICAFYRKENDNDAYTLTPEQIEGRVSNAKMMGATEMHIVGGFHPKLSLDYYESMMKIIKKNHPELKIKAFTAAEIFFFAKLTKNSVKEVLSRLKNSGLDSLPGGGAELFHTEIREKIARGKCSGQEWLDTMEQAHNLGIKSNATMLYGHIEKPEHIVDHLLKIRNLQKKTGGFLTLIPLKFSLENTELEQKNMLTQECSSIYDLKVIALSRLMLFGFLNNISVYWVADGKKLAQIALSYGGNDLVGTAFSEEVYRAAGKPANSSLLDLVNLVKEIKREPAQRDTFFNILRTF</sequence>
<evidence type="ECO:0000256" key="2">
    <source>
        <dbReference type="ARBA" id="ARBA00022691"/>
    </source>
</evidence>
<dbReference type="InterPro" id="IPR034405">
    <property type="entry name" value="F420"/>
</dbReference>
<evidence type="ECO:0000256" key="4">
    <source>
        <dbReference type="ARBA" id="ARBA00023004"/>
    </source>
</evidence>
<dbReference type="NCBIfam" id="TIGR00423">
    <property type="entry name" value="CofH family radical SAM protein"/>
    <property type="match status" value="1"/>
</dbReference>
<dbReference type="SFLD" id="SFLDG01064">
    <property type="entry name" value="F420__menaquinone_cofactor_bio"/>
    <property type="match status" value="1"/>
</dbReference>
<evidence type="ECO:0000256" key="3">
    <source>
        <dbReference type="ARBA" id="ARBA00022723"/>
    </source>
</evidence>
<evidence type="ECO:0000256" key="5">
    <source>
        <dbReference type="ARBA" id="ARBA00023014"/>
    </source>
</evidence>
<dbReference type="GO" id="GO:0044689">
    <property type="term" value="F:7,8-didemethyl-8-hydroxy-5-deazariboflavin synthase activity"/>
    <property type="evidence" value="ECO:0007669"/>
    <property type="project" value="TreeGrafter"/>
</dbReference>
<dbReference type="SFLD" id="SFLDF00342">
    <property type="entry name" value="cyclic_dehypoxanthine_futalosi"/>
    <property type="match status" value="1"/>
</dbReference>
<feature type="domain" description="Radical SAM core" evidence="8">
    <location>
        <begin position="57"/>
        <end position="294"/>
    </location>
</feature>
<dbReference type="InterPro" id="IPR058240">
    <property type="entry name" value="rSAM_sf"/>
</dbReference>
<dbReference type="GO" id="GO:0051539">
    <property type="term" value="F:4 iron, 4 sulfur cluster binding"/>
    <property type="evidence" value="ECO:0007669"/>
    <property type="project" value="UniProtKB-KW"/>
</dbReference>
<dbReference type="InterPro" id="IPR007197">
    <property type="entry name" value="rSAM"/>
</dbReference>
<evidence type="ECO:0000259" key="8">
    <source>
        <dbReference type="PROSITE" id="PS51918"/>
    </source>
</evidence>
<comment type="cofactor">
    <cofactor evidence="6">
        <name>[4Fe-4S] cluster</name>
        <dbReference type="ChEBI" id="CHEBI:49883"/>
    </cofactor>
    <text evidence="6">Binds 1 [4Fe-4S] cluster. The cluster is coordinated with 3 cysteines and an exchangeable S-adenosyl-L-methionine.</text>
</comment>
<feature type="binding site" evidence="6">
    <location>
        <position position="75"/>
    </location>
    <ligand>
        <name>[4Fe-4S] cluster</name>
        <dbReference type="ChEBI" id="CHEBI:49883"/>
        <note>4Fe-4S-S-AdoMet</note>
    </ligand>
</feature>
<protein>
    <submittedName>
        <fullName evidence="9">Radical SAM domain protein</fullName>
    </submittedName>
</protein>
<evidence type="ECO:0000256" key="7">
    <source>
        <dbReference type="PIRSR" id="PIRSR004762-2"/>
    </source>
</evidence>
<keyword evidence="4 6" id="KW-0408">Iron</keyword>
<dbReference type="SFLD" id="SFLDS00029">
    <property type="entry name" value="Radical_SAM"/>
    <property type="match status" value="1"/>
</dbReference>
<keyword evidence="1 6" id="KW-0004">4Fe-4S</keyword>
<evidence type="ECO:0000256" key="6">
    <source>
        <dbReference type="PIRSR" id="PIRSR004762-1"/>
    </source>
</evidence>
<dbReference type="GO" id="GO:0016765">
    <property type="term" value="F:transferase activity, transferring alkyl or aryl (other than methyl) groups"/>
    <property type="evidence" value="ECO:0007669"/>
    <property type="project" value="InterPro"/>
</dbReference>
<dbReference type="PROSITE" id="PS51918">
    <property type="entry name" value="RADICAL_SAM"/>
    <property type="match status" value="1"/>
</dbReference>
<dbReference type="EMBL" id="EU686633">
    <property type="protein sequence ID" value="ACF09840.1"/>
    <property type="molecule type" value="Genomic_DNA"/>
</dbReference>
<dbReference type="SFLD" id="SFLDF00343">
    <property type="entry name" value="aminofutalosine_synthase_(mqnE"/>
    <property type="match status" value="1"/>
</dbReference>